<evidence type="ECO:0008006" key="3">
    <source>
        <dbReference type="Google" id="ProtNLM"/>
    </source>
</evidence>
<dbReference type="RefSeq" id="WP_184927179.1">
    <property type="nucleotide sequence ID" value="NZ_BMSQ01000061.1"/>
</dbReference>
<name>A0A7W8EYE8_STRST</name>
<dbReference type="Pfam" id="PF19086">
    <property type="entry name" value="Terpene_syn_C_2"/>
    <property type="match status" value="1"/>
</dbReference>
<dbReference type="EMBL" id="JACHJD010000061">
    <property type="protein sequence ID" value="MBB5110052.1"/>
    <property type="molecule type" value="Genomic_DNA"/>
</dbReference>
<protein>
    <recommendedName>
        <fullName evidence="3">Terpene synthase</fullName>
    </recommendedName>
</protein>
<keyword evidence="2" id="KW-1185">Reference proteome</keyword>
<dbReference type="Gene3D" id="1.10.600.10">
    <property type="entry name" value="Farnesyl Diphosphate Synthase"/>
    <property type="match status" value="1"/>
</dbReference>
<dbReference type="InterPro" id="IPR008949">
    <property type="entry name" value="Isoprenoid_synthase_dom_sf"/>
</dbReference>
<comment type="caution">
    <text evidence="1">The sequence shown here is derived from an EMBL/GenBank/DDBJ whole genome shotgun (WGS) entry which is preliminary data.</text>
</comment>
<gene>
    <name evidence="1" type="ORF">FHS40_009182</name>
</gene>
<dbReference type="SUPFAM" id="SSF48576">
    <property type="entry name" value="Terpenoid synthases"/>
    <property type="match status" value="1"/>
</dbReference>
<accession>A0A7W8EYE8</accession>
<sequence>MSEWASTRPYIQLPRITPLSRLLARAAPSADTSALITHTRFALWIFAVDDLFDSRMMDVPALGCFTTTCTATLAKEPISHPDPLHRDLAGIRDEIALYSLSAPLADLWKEGVVAMLHGMLNEAHWADMYHLHGPSTLPGLSRYLRSGYLSIGTPPYVRTVLATLGDASTPQYVPGLLRLEREASLVVRLANDLRSEAKEAVEGNINSVLILQQQALARGLPPADALRDARRAVRHLLNHHHLRCESLNRHPVTPTGCLEATISAIAALSAALYREGDFLTMP</sequence>
<reference evidence="1 2" key="1">
    <citation type="submission" date="2020-08" db="EMBL/GenBank/DDBJ databases">
        <title>Genomic Encyclopedia of Type Strains, Phase III (KMG-III): the genomes of soil and plant-associated and newly described type strains.</title>
        <authorList>
            <person name="Whitman W."/>
        </authorList>
    </citation>
    <scope>NUCLEOTIDE SEQUENCE [LARGE SCALE GENOMIC DNA]</scope>
    <source>
        <strain evidence="1 2">CECT 3146</strain>
    </source>
</reference>
<evidence type="ECO:0000313" key="1">
    <source>
        <dbReference type="EMBL" id="MBB5110052.1"/>
    </source>
</evidence>
<proteinExistence type="predicted"/>
<dbReference type="Proteomes" id="UP000549009">
    <property type="component" value="Unassembled WGS sequence"/>
</dbReference>
<evidence type="ECO:0000313" key="2">
    <source>
        <dbReference type="Proteomes" id="UP000549009"/>
    </source>
</evidence>
<dbReference type="AlphaFoldDB" id="A0A7W8EYE8"/>
<organism evidence="1 2">
    <name type="scientific">Streptomyces spectabilis</name>
    <dbReference type="NCBI Taxonomy" id="68270"/>
    <lineage>
        <taxon>Bacteria</taxon>
        <taxon>Bacillati</taxon>
        <taxon>Actinomycetota</taxon>
        <taxon>Actinomycetes</taxon>
        <taxon>Kitasatosporales</taxon>
        <taxon>Streptomycetaceae</taxon>
        <taxon>Streptomyces</taxon>
    </lineage>
</organism>